<reference evidence="2" key="1">
    <citation type="journal article" date="2013" name="Mol. Plant Microbe Interact.">
        <title>Global aspects of pacC regulation of pathogenicity genes in Colletotrichum gloeosporioides as revealed by transcriptome analysis.</title>
        <authorList>
            <person name="Alkan N."/>
            <person name="Meng X."/>
            <person name="Friedlander G."/>
            <person name="Reuveni E."/>
            <person name="Sukno S."/>
            <person name="Sherman A."/>
            <person name="Thon M."/>
            <person name="Fluhr R."/>
            <person name="Prusky D."/>
        </authorList>
    </citation>
    <scope>NUCLEOTIDE SEQUENCE [LARGE SCALE GENOMIC DNA]</scope>
    <source>
        <strain evidence="2">Cg-14</strain>
    </source>
</reference>
<dbReference type="AlphaFoldDB" id="T0K1M7"/>
<sequence>MVKKANTLKSYLNACKQ</sequence>
<accession>T0K1M7</accession>
<dbReference type="HOGENOM" id="CLU_3431988_0_0_1"/>
<dbReference type="Proteomes" id="UP000015530">
    <property type="component" value="Unassembled WGS sequence"/>
</dbReference>
<comment type="caution">
    <text evidence="1">The sequence shown here is derived from an EMBL/GenBank/DDBJ whole genome shotgun (WGS) entry which is preliminary data.</text>
</comment>
<name>T0K1M7_COLGC</name>
<proteinExistence type="predicted"/>
<protein>
    <submittedName>
        <fullName evidence="1">Uncharacterized protein</fullName>
    </submittedName>
</protein>
<dbReference type="EMBL" id="AMYD01003314">
    <property type="protein sequence ID" value="EQB46618.1"/>
    <property type="molecule type" value="Genomic_DNA"/>
</dbReference>
<evidence type="ECO:0000313" key="1">
    <source>
        <dbReference type="EMBL" id="EQB46618.1"/>
    </source>
</evidence>
<organism evidence="1 2">
    <name type="scientific">Colletotrichum gloeosporioides (strain Cg-14)</name>
    <name type="common">Anthracnose fungus</name>
    <name type="synonym">Glomerella cingulata</name>
    <dbReference type="NCBI Taxonomy" id="1237896"/>
    <lineage>
        <taxon>Eukaryota</taxon>
        <taxon>Fungi</taxon>
        <taxon>Dikarya</taxon>
        <taxon>Ascomycota</taxon>
        <taxon>Pezizomycotina</taxon>
        <taxon>Sordariomycetes</taxon>
        <taxon>Hypocreomycetidae</taxon>
        <taxon>Glomerellales</taxon>
        <taxon>Glomerellaceae</taxon>
        <taxon>Colletotrichum</taxon>
        <taxon>Colletotrichum gloeosporioides species complex</taxon>
    </lineage>
</organism>
<gene>
    <name evidence="1" type="ORF">CGLO_14317</name>
</gene>
<evidence type="ECO:0000313" key="2">
    <source>
        <dbReference type="Proteomes" id="UP000015530"/>
    </source>
</evidence>